<organism evidence="3 4">
    <name type="scientific">Streptomyces venezuelae</name>
    <dbReference type="NCBI Taxonomy" id="54571"/>
    <lineage>
        <taxon>Bacteria</taxon>
        <taxon>Bacillati</taxon>
        <taxon>Actinomycetota</taxon>
        <taxon>Actinomycetes</taxon>
        <taxon>Kitasatosporales</taxon>
        <taxon>Streptomycetaceae</taxon>
        <taxon>Streptomyces</taxon>
    </lineage>
</organism>
<evidence type="ECO:0000256" key="1">
    <source>
        <dbReference type="SAM" id="MobiDB-lite"/>
    </source>
</evidence>
<evidence type="ECO:0000313" key="3">
    <source>
        <dbReference type="EMBL" id="QES58649.1"/>
    </source>
</evidence>
<feature type="domain" description="VOC" evidence="2">
    <location>
        <begin position="41"/>
        <end position="166"/>
    </location>
</feature>
<dbReference type="OrthoDB" id="21342at2"/>
<dbReference type="SUPFAM" id="SSF54593">
    <property type="entry name" value="Glyoxalase/Bleomycin resistance protein/Dihydroxybiphenyl dioxygenase"/>
    <property type="match status" value="1"/>
</dbReference>
<dbReference type="EMBL" id="CP029189">
    <property type="protein sequence ID" value="QES58649.1"/>
    <property type="molecule type" value="Genomic_DNA"/>
</dbReference>
<gene>
    <name evidence="3" type="ORF">DEJ51_02195</name>
</gene>
<reference evidence="3 4" key="1">
    <citation type="submission" date="2018-05" db="EMBL/GenBank/DDBJ databases">
        <title>Streptomyces venezuelae.</title>
        <authorList>
            <person name="Kim W."/>
            <person name="Lee N."/>
            <person name="Cho B.-K."/>
        </authorList>
    </citation>
    <scope>NUCLEOTIDE SEQUENCE [LARGE SCALE GENOMIC DNA]</scope>
    <source>
        <strain evidence="3 4">ATCC 21018</strain>
    </source>
</reference>
<feature type="region of interest" description="Disordered" evidence="1">
    <location>
        <begin position="1"/>
        <end position="28"/>
    </location>
</feature>
<proteinExistence type="predicted"/>
<dbReference type="InterPro" id="IPR051332">
    <property type="entry name" value="Fosfomycin_Res_Enzymes"/>
</dbReference>
<dbReference type="InterPro" id="IPR029068">
    <property type="entry name" value="Glyas_Bleomycin-R_OHBP_Dase"/>
</dbReference>
<feature type="compositionally biased region" description="Low complexity" evidence="1">
    <location>
        <begin position="1"/>
        <end position="12"/>
    </location>
</feature>
<evidence type="ECO:0000259" key="2">
    <source>
        <dbReference type="PROSITE" id="PS51819"/>
    </source>
</evidence>
<dbReference type="Gene3D" id="3.10.180.10">
    <property type="entry name" value="2,3-Dihydroxybiphenyl 1,2-Dioxygenase, domain 1"/>
    <property type="match status" value="1"/>
</dbReference>
<protein>
    <submittedName>
        <fullName evidence="3">Glyoxalase</fullName>
    </submittedName>
</protein>
<name>A0A5P2E180_STRVZ</name>
<dbReference type="AlphaFoldDB" id="A0A5P2E180"/>
<evidence type="ECO:0000313" key="4">
    <source>
        <dbReference type="Proteomes" id="UP000324101"/>
    </source>
</evidence>
<dbReference type="InterPro" id="IPR037523">
    <property type="entry name" value="VOC_core"/>
</dbReference>
<sequence>MAGGALPAAAVAPVPPPAPGRSRRPDPCPGALRVSRPVSGTLHHIELWVPDLDRAIASLGWLLEALGHTPYQHWADGRSWRLGPTYLVVERSPALTSDRHDRCRPGLNHLAFHVEDAATVERLAEESARHGWQLMFPDRHPHAGGPRHHAAYLENEDGFEVELVAITAPG</sequence>
<dbReference type="PANTHER" id="PTHR36113">
    <property type="entry name" value="LYASE, PUTATIVE-RELATED-RELATED"/>
    <property type="match status" value="1"/>
</dbReference>
<dbReference type="Proteomes" id="UP000324101">
    <property type="component" value="Chromosome"/>
</dbReference>
<dbReference type="PANTHER" id="PTHR36113:SF6">
    <property type="entry name" value="FOSFOMYCIN RESISTANCE PROTEIN FOSX"/>
    <property type="match status" value="1"/>
</dbReference>
<accession>A0A5P2E180</accession>
<dbReference type="Pfam" id="PF13669">
    <property type="entry name" value="Glyoxalase_4"/>
    <property type="match status" value="1"/>
</dbReference>
<dbReference type="PROSITE" id="PS51819">
    <property type="entry name" value="VOC"/>
    <property type="match status" value="1"/>
</dbReference>